<dbReference type="PIRSF" id="PIRSF004553">
    <property type="entry name" value="CHP00095"/>
    <property type="match status" value="1"/>
</dbReference>
<accession>A0ABW5A044</accession>
<dbReference type="Gene3D" id="3.40.50.150">
    <property type="entry name" value="Vaccinia Virus protein VP39"/>
    <property type="match status" value="1"/>
</dbReference>
<dbReference type="GO" id="GO:0052913">
    <property type="term" value="F:16S rRNA (guanine(966)-N(2))-methyltransferase activity"/>
    <property type="evidence" value="ECO:0007669"/>
    <property type="project" value="UniProtKB-EC"/>
</dbReference>
<keyword evidence="2 4" id="KW-0808">Transferase</keyword>
<evidence type="ECO:0000256" key="2">
    <source>
        <dbReference type="ARBA" id="ARBA00022679"/>
    </source>
</evidence>
<dbReference type="InterPro" id="IPR004398">
    <property type="entry name" value="RNA_MeTrfase_RsmD"/>
</dbReference>
<dbReference type="Pfam" id="PF03602">
    <property type="entry name" value="Cons_hypoth95"/>
    <property type="match status" value="1"/>
</dbReference>
<dbReference type="SUPFAM" id="SSF53335">
    <property type="entry name" value="S-adenosyl-L-methionine-dependent methyltransferases"/>
    <property type="match status" value="1"/>
</dbReference>
<proteinExistence type="predicted"/>
<keyword evidence="1 4" id="KW-0489">Methyltransferase</keyword>
<dbReference type="InterPro" id="IPR029063">
    <property type="entry name" value="SAM-dependent_MTases_sf"/>
</dbReference>
<keyword evidence="5" id="KW-1185">Reference proteome</keyword>
<dbReference type="PANTHER" id="PTHR43542">
    <property type="entry name" value="METHYLTRANSFERASE"/>
    <property type="match status" value="1"/>
</dbReference>
<dbReference type="CDD" id="cd02440">
    <property type="entry name" value="AdoMet_MTases"/>
    <property type="match status" value="1"/>
</dbReference>
<protein>
    <submittedName>
        <fullName evidence="4">16S rRNA (Guanine(966)-N(2))-methyltransferase RsmD</fullName>
        <ecNumber evidence="4">2.1.1.171</ecNumber>
    </submittedName>
</protein>
<name>A0ABW5A044_9BACL</name>
<evidence type="ECO:0000313" key="5">
    <source>
        <dbReference type="Proteomes" id="UP001597343"/>
    </source>
</evidence>
<comment type="caution">
    <text evidence="4">The sequence shown here is derived from an EMBL/GenBank/DDBJ whole genome shotgun (WGS) entry which is preliminary data.</text>
</comment>
<reference evidence="5" key="1">
    <citation type="journal article" date="2019" name="Int. J. Syst. Evol. Microbiol.">
        <title>The Global Catalogue of Microorganisms (GCM) 10K type strain sequencing project: providing services to taxonomists for standard genome sequencing and annotation.</title>
        <authorList>
            <consortium name="The Broad Institute Genomics Platform"/>
            <consortium name="The Broad Institute Genome Sequencing Center for Infectious Disease"/>
            <person name="Wu L."/>
            <person name="Ma J."/>
        </authorList>
    </citation>
    <scope>NUCLEOTIDE SEQUENCE [LARGE SCALE GENOMIC DNA]</scope>
    <source>
        <strain evidence="5">CGMCC 1.13574</strain>
    </source>
</reference>
<dbReference type="Proteomes" id="UP001597343">
    <property type="component" value="Unassembled WGS sequence"/>
</dbReference>
<feature type="region of interest" description="Disordered" evidence="3">
    <location>
        <begin position="1"/>
        <end position="23"/>
    </location>
</feature>
<evidence type="ECO:0000313" key="4">
    <source>
        <dbReference type="EMBL" id="MFD2171423.1"/>
    </source>
</evidence>
<evidence type="ECO:0000256" key="1">
    <source>
        <dbReference type="ARBA" id="ARBA00022603"/>
    </source>
</evidence>
<dbReference type="PANTHER" id="PTHR43542:SF1">
    <property type="entry name" value="METHYLTRANSFERASE"/>
    <property type="match status" value="1"/>
</dbReference>
<dbReference type="InterPro" id="IPR002052">
    <property type="entry name" value="DNA_methylase_N6_adenine_CS"/>
</dbReference>
<organism evidence="4 5">
    <name type="scientific">Tumebacillus lipolyticus</name>
    <dbReference type="NCBI Taxonomy" id="1280370"/>
    <lineage>
        <taxon>Bacteria</taxon>
        <taxon>Bacillati</taxon>
        <taxon>Bacillota</taxon>
        <taxon>Bacilli</taxon>
        <taxon>Bacillales</taxon>
        <taxon>Alicyclobacillaceae</taxon>
        <taxon>Tumebacillus</taxon>
    </lineage>
</organism>
<gene>
    <name evidence="4" type="primary">rsmD</name>
    <name evidence="4" type="ORF">ACFSOY_15785</name>
</gene>
<dbReference type="PROSITE" id="PS00092">
    <property type="entry name" value="N6_MTASE"/>
    <property type="match status" value="1"/>
</dbReference>
<sequence>MRVISGDYKGRRLKAVPGTNTRPTTDKVKESMFNIIGPYFDGGWALDLFAGTGGLGIEALSRGIERAVFLDTDYKAIATVRENVGALQLEKRSEIYKNDARRALDALAAREIQFELVFLDPPYKLTHLYEEIIEKMDALHLLNDGALIVAEHDADLELAENFGRIERFRYAKYGEIAISFYAVEQTTEKTGMGTNE</sequence>
<dbReference type="EC" id="2.1.1.171" evidence="4"/>
<dbReference type="NCBIfam" id="TIGR00095">
    <property type="entry name" value="16S rRNA (guanine(966)-N(2))-methyltransferase RsmD"/>
    <property type="match status" value="1"/>
</dbReference>
<dbReference type="EMBL" id="JBHUIO010000009">
    <property type="protein sequence ID" value="MFD2171423.1"/>
    <property type="molecule type" value="Genomic_DNA"/>
</dbReference>
<dbReference type="RefSeq" id="WP_386048206.1">
    <property type="nucleotide sequence ID" value="NZ_JBHUIO010000009.1"/>
</dbReference>
<evidence type="ECO:0000256" key="3">
    <source>
        <dbReference type="SAM" id="MobiDB-lite"/>
    </source>
</evidence>